<protein>
    <submittedName>
        <fullName evidence="1">Uncharacterized protein</fullName>
    </submittedName>
</protein>
<keyword evidence="2" id="KW-1185">Reference proteome</keyword>
<dbReference type="InterPro" id="IPR016163">
    <property type="entry name" value="Ald_DH_C"/>
</dbReference>
<proteinExistence type="predicted"/>
<reference evidence="2" key="1">
    <citation type="journal article" date="2019" name="Int. J. Syst. Evol. Microbiol.">
        <title>The Global Catalogue of Microorganisms (GCM) 10K type strain sequencing project: providing services to taxonomists for standard genome sequencing and annotation.</title>
        <authorList>
            <consortium name="The Broad Institute Genomics Platform"/>
            <consortium name="The Broad Institute Genome Sequencing Center for Infectious Disease"/>
            <person name="Wu L."/>
            <person name="Ma J."/>
        </authorList>
    </citation>
    <scope>NUCLEOTIDE SEQUENCE [LARGE SCALE GENOMIC DNA]</scope>
    <source>
        <strain evidence="2">CCUG 62974</strain>
    </source>
</reference>
<dbReference type="InterPro" id="IPR016161">
    <property type="entry name" value="Ald_DH/histidinol_DH"/>
</dbReference>
<evidence type="ECO:0000313" key="2">
    <source>
        <dbReference type="Proteomes" id="UP001597024"/>
    </source>
</evidence>
<dbReference type="Proteomes" id="UP001597024">
    <property type="component" value="Unassembled WGS sequence"/>
</dbReference>
<name>A0ABW3DTR2_9ACTN</name>
<accession>A0ABW3DTR2</accession>
<evidence type="ECO:0000313" key="1">
    <source>
        <dbReference type="EMBL" id="MFD0886102.1"/>
    </source>
</evidence>
<dbReference type="Gene3D" id="3.40.309.10">
    <property type="entry name" value="Aldehyde Dehydrogenase, Chain A, domain 2"/>
    <property type="match status" value="1"/>
</dbReference>
<comment type="caution">
    <text evidence="1">The sequence shown here is derived from an EMBL/GenBank/DDBJ whole genome shotgun (WGS) entry which is preliminary data.</text>
</comment>
<dbReference type="EMBL" id="JBHTHX010000516">
    <property type="protein sequence ID" value="MFD0886102.1"/>
    <property type="molecule type" value="Genomic_DNA"/>
</dbReference>
<sequence>MTDLASGDGRVPATLKAVGDPMSGRFSTTGAARASRTVAARTVIPRKVYRPVAQVLSENDPGAPHDIVDRANTSEYGPATFATALVRTRDLSTPHRTTAGDRAGAVLINMIHVPDAATSGHDRGMGPYAIVAYTEVKGVWTHLGGS</sequence>
<organism evidence="1 2">
    <name type="scientific">Streptosporangium algeriense</name>
    <dbReference type="NCBI Taxonomy" id="1682748"/>
    <lineage>
        <taxon>Bacteria</taxon>
        <taxon>Bacillati</taxon>
        <taxon>Actinomycetota</taxon>
        <taxon>Actinomycetes</taxon>
        <taxon>Streptosporangiales</taxon>
        <taxon>Streptosporangiaceae</taxon>
        <taxon>Streptosporangium</taxon>
    </lineage>
</organism>
<dbReference type="SUPFAM" id="SSF53720">
    <property type="entry name" value="ALDH-like"/>
    <property type="match status" value="1"/>
</dbReference>
<gene>
    <name evidence="1" type="ORF">ACFQ08_16265</name>
</gene>